<feature type="domain" description="C2H2-type" evidence="3">
    <location>
        <begin position="162"/>
        <end position="185"/>
    </location>
</feature>
<reference evidence="4" key="3">
    <citation type="submission" date="2020-10" db="EMBL/GenBank/DDBJ databases">
        <authorList>
            <person name="Sedaghatjoo S."/>
        </authorList>
    </citation>
    <scope>NUCLEOTIDE SEQUENCE</scope>
    <source>
        <strain evidence="4">AZH3</strain>
    </source>
</reference>
<reference evidence="5" key="1">
    <citation type="submission" date="2016-04" db="EMBL/GenBank/DDBJ databases">
        <authorList>
            <person name="Nguyen H.D."/>
            <person name="Kesanakurti P."/>
            <person name="Cullis J."/>
            <person name="Levesque C.A."/>
            <person name="Hambleton S."/>
        </authorList>
    </citation>
    <scope>NUCLEOTIDE SEQUENCE</scope>
    <source>
        <strain evidence="5">DAOMC 238032</strain>
    </source>
</reference>
<feature type="region of interest" description="Disordered" evidence="2">
    <location>
        <begin position="315"/>
        <end position="364"/>
    </location>
</feature>
<evidence type="ECO:0000313" key="4">
    <source>
        <dbReference type="EMBL" id="CAD6955687.1"/>
    </source>
</evidence>
<name>A0A8T8TSP8_9BASI</name>
<dbReference type="EMBL" id="CAJHJG010006229">
    <property type="protein sequence ID" value="CAD6955687.1"/>
    <property type="molecule type" value="Genomic_DNA"/>
</dbReference>
<feature type="compositionally biased region" description="Acidic residues" evidence="2">
    <location>
        <begin position="491"/>
        <end position="532"/>
    </location>
</feature>
<feature type="compositionally biased region" description="Polar residues" evidence="2">
    <location>
        <begin position="459"/>
        <end position="468"/>
    </location>
</feature>
<dbReference type="Proteomes" id="UP000836402">
    <property type="component" value="Unassembled WGS sequence"/>
</dbReference>
<dbReference type="InterPro" id="IPR013087">
    <property type="entry name" value="Znf_C2H2_type"/>
</dbReference>
<keyword evidence="1" id="KW-0479">Metal-binding</keyword>
<organism evidence="5 6">
    <name type="scientific">Tilletia caries</name>
    <name type="common">wheat bunt fungus</name>
    <dbReference type="NCBI Taxonomy" id="13290"/>
    <lineage>
        <taxon>Eukaryota</taxon>
        <taxon>Fungi</taxon>
        <taxon>Dikarya</taxon>
        <taxon>Basidiomycota</taxon>
        <taxon>Ustilaginomycotina</taxon>
        <taxon>Exobasidiomycetes</taxon>
        <taxon>Tilletiales</taxon>
        <taxon>Tilletiaceae</taxon>
        <taxon>Tilletia</taxon>
    </lineage>
</organism>
<dbReference type="EMBL" id="LWDD02000058">
    <property type="protein sequence ID" value="KAE8264570.1"/>
    <property type="molecule type" value="Genomic_DNA"/>
</dbReference>
<keyword evidence="1" id="KW-0862">Zinc</keyword>
<evidence type="ECO:0000313" key="5">
    <source>
        <dbReference type="EMBL" id="KAE8264570.1"/>
    </source>
</evidence>
<evidence type="ECO:0000313" key="6">
    <source>
        <dbReference type="Proteomes" id="UP000077671"/>
    </source>
</evidence>
<accession>A0A8T8TSP8</accession>
<feature type="region of interest" description="Disordered" evidence="2">
    <location>
        <begin position="439"/>
        <end position="553"/>
    </location>
</feature>
<feature type="region of interest" description="Disordered" evidence="2">
    <location>
        <begin position="399"/>
        <end position="423"/>
    </location>
</feature>
<dbReference type="PROSITE" id="PS00028">
    <property type="entry name" value="ZINC_FINGER_C2H2_1"/>
    <property type="match status" value="1"/>
</dbReference>
<feature type="compositionally biased region" description="Basic and acidic residues" evidence="2">
    <location>
        <begin position="439"/>
        <end position="452"/>
    </location>
</feature>
<evidence type="ECO:0000313" key="7">
    <source>
        <dbReference type="Proteomes" id="UP000836402"/>
    </source>
</evidence>
<reference evidence="5" key="2">
    <citation type="journal article" date="2019" name="IMA Fungus">
        <title>Genome sequencing and comparison of five Tilletia species to identify candidate genes for the detection of regulated species infecting wheat.</title>
        <authorList>
            <person name="Nguyen H.D.T."/>
            <person name="Sultana T."/>
            <person name="Kesanakurti P."/>
            <person name="Hambleton S."/>
        </authorList>
    </citation>
    <scope>NUCLEOTIDE SEQUENCE</scope>
    <source>
        <strain evidence="5">DAOMC 238032</strain>
    </source>
</reference>
<gene>
    <name evidence="5" type="ORF">A4X03_0g844</name>
    <name evidence="4" type="ORF">JKIAZH3_G5918</name>
</gene>
<dbReference type="AlphaFoldDB" id="A0A8T8TSP8"/>
<dbReference type="PROSITE" id="PS50157">
    <property type="entry name" value="ZINC_FINGER_C2H2_2"/>
    <property type="match status" value="1"/>
</dbReference>
<evidence type="ECO:0000259" key="3">
    <source>
        <dbReference type="PROSITE" id="PS50157"/>
    </source>
</evidence>
<feature type="compositionally biased region" description="Acidic residues" evidence="2">
    <location>
        <begin position="542"/>
        <end position="553"/>
    </location>
</feature>
<evidence type="ECO:0000256" key="2">
    <source>
        <dbReference type="SAM" id="MobiDB-lite"/>
    </source>
</evidence>
<protein>
    <recommendedName>
        <fullName evidence="3">C2H2-type domain-containing protein</fullName>
    </recommendedName>
</protein>
<proteinExistence type="predicted"/>
<feature type="compositionally biased region" description="Low complexity" evidence="2">
    <location>
        <begin position="410"/>
        <end position="420"/>
    </location>
</feature>
<dbReference type="GO" id="GO:0008270">
    <property type="term" value="F:zinc ion binding"/>
    <property type="evidence" value="ECO:0007669"/>
    <property type="project" value="UniProtKB-KW"/>
</dbReference>
<dbReference type="Proteomes" id="UP000077671">
    <property type="component" value="Unassembled WGS sequence"/>
</dbReference>
<keyword evidence="7" id="KW-1185">Reference proteome</keyword>
<keyword evidence="1" id="KW-0863">Zinc-finger</keyword>
<sequence length="553" mass="58210">MTMSPPVSQGSLTLHAAPAHHVPKSSNDSSALSTSFGAAGSALSLSSSVPASTFQHHHQRGQSIMPMSTISSRTSHHHHPAAAAAVSVNPDQEGAPHSHLGILCNLASSPPNSGSAILSQSYGSRSNVGGVKRTSSILNAEDDDEGSLLDGSLGRHGKGEIHKCETCSKVYRHPSCLVKHRWEHTIHWRESSKLSASKHQTVQLLEAAAILVGMESPARSLPEEKALWPAAVSPPSSGLLGSDKVNFVKLMASKPKSKFEQFVSATNQQHLATQHNNNNNIGSNGIHIRDPAASPFSTASELSISASQRAVSESSFGSATPTLHPGTLSPLNGLGNLALSSPPTRAHDPRNGGAPNGRMATRHTTKHPNMVGYIRTTSAPSTTTTNGLASGRTAAVTASTAGRASKKAAKATSSFTTSSSVGEEADADVRILHLDWDSSSHSDRTESDDRRSSGRSGSAETEFSATLASVSGGVGPSGVVGEKGAMVFEKEMEEEMEEEEEEEEEEEDLMADDDDEDKSEDDKDLLEEEEEDNSSRSFGDVDGMDAMEMDGVA</sequence>
<comment type="caution">
    <text evidence="5">The sequence shown here is derived from an EMBL/GenBank/DDBJ whole genome shotgun (WGS) entry which is preliminary data.</text>
</comment>
<evidence type="ECO:0000256" key="1">
    <source>
        <dbReference type="PROSITE-ProRule" id="PRU00042"/>
    </source>
</evidence>